<accession>A0A183K430</accession>
<evidence type="ECO:0000313" key="3">
    <source>
        <dbReference type="Proteomes" id="UP000279833"/>
    </source>
</evidence>
<dbReference type="WBParaSite" id="SCUD_0000974801-mRNA-1">
    <property type="protein sequence ID" value="SCUD_0000974801-mRNA-1"/>
    <property type="gene ID" value="SCUD_0000974801"/>
</dbReference>
<feature type="region of interest" description="Disordered" evidence="1">
    <location>
        <begin position="1"/>
        <end position="38"/>
    </location>
</feature>
<protein>
    <submittedName>
        <fullName evidence="4">DUF3504 domain-containing protein</fullName>
    </submittedName>
</protein>
<dbReference type="EMBL" id="UZAK01033400">
    <property type="protein sequence ID" value="VDP36905.1"/>
    <property type="molecule type" value="Genomic_DNA"/>
</dbReference>
<proteinExistence type="predicted"/>
<organism evidence="4">
    <name type="scientific">Schistosoma curassoni</name>
    <dbReference type="NCBI Taxonomy" id="6186"/>
    <lineage>
        <taxon>Eukaryota</taxon>
        <taxon>Metazoa</taxon>
        <taxon>Spiralia</taxon>
        <taxon>Lophotrochozoa</taxon>
        <taxon>Platyhelminthes</taxon>
        <taxon>Trematoda</taxon>
        <taxon>Digenea</taxon>
        <taxon>Strigeidida</taxon>
        <taxon>Schistosomatoidea</taxon>
        <taxon>Schistosomatidae</taxon>
        <taxon>Schistosoma</taxon>
    </lineage>
</organism>
<dbReference type="AlphaFoldDB" id="A0A183K430"/>
<evidence type="ECO:0000313" key="4">
    <source>
        <dbReference type="WBParaSite" id="SCUD_0000974801-mRNA-1"/>
    </source>
</evidence>
<name>A0A183K430_9TREM</name>
<evidence type="ECO:0000313" key="2">
    <source>
        <dbReference type="EMBL" id="VDP36905.1"/>
    </source>
</evidence>
<reference evidence="2 3" key="2">
    <citation type="submission" date="2018-11" db="EMBL/GenBank/DDBJ databases">
        <authorList>
            <consortium name="Pathogen Informatics"/>
        </authorList>
    </citation>
    <scope>NUCLEOTIDE SEQUENCE [LARGE SCALE GENOMIC DNA]</scope>
    <source>
        <strain evidence="2">Dakar</strain>
        <strain evidence="3">Dakar, Senegal</strain>
    </source>
</reference>
<reference evidence="4" key="1">
    <citation type="submission" date="2016-06" db="UniProtKB">
        <authorList>
            <consortium name="WormBaseParasite"/>
        </authorList>
    </citation>
    <scope>IDENTIFICATION</scope>
</reference>
<keyword evidence="3" id="KW-1185">Reference proteome</keyword>
<sequence length="142" mass="16398">MGCSNNVRGRRDQSNNYGSEELQLGGSRSKWDPLDQARQKRLDSEKILQYSGHGEDNSPHPQYVALMLSKKARQALIGWESHGSRTIKPSSGTKKGEITMRFIQYYAPTNSSEEDDSHQFHEEHSLILFCTWEDRQHRTEFI</sequence>
<gene>
    <name evidence="2" type="ORF">SCUD_LOCUS9748</name>
</gene>
<dbReference type="Proteomes" id="UP000279833">
    <property type="component" value="Unassembled WGS sequence"/>
</dbReference>
<evidence type="ECO:0000256" key="1">
    <source>
        <dbReference type="SAM" id="MobiDB-lite"/>
    </source>
</evidence>
<feature type="compositionally biased region" description="Basic and acidic residues" evidence="1">
    <location>
        <begin position="29"/>
        <end position="38"/>
    </location>
</feature>